<protein>
    <submittedName>
        <fullName evidence="2">Uncharacterized protein</fullName>
    </submittedName>
</protein>
<feature type="compositionally biased region" description="Basic and acidic residues" evidence="1">
    <location>
        <begin position="54"/>
        <end position="79"/>
    </location>
</feature>
<dbReference type="Proteomes" id="UP000799539">
    <property type="component" value="Unassembled WGS sequence"/>
</dbReference>
<evidence type="ECO:0000256" key="1">
    <source>
        <dbReference type="SAM" id="MobiDB-lite"/>
    </source>
</evidence>
<dbReference type="EMBL" id="ML992706">
    <property type="protein sequence ID" value="KAF2207130.1"/>
    <property type="molecule type" value="Genomic_DNA"/>
</dbReference>
<evidence type="ECO:0000313" key="2">
    <source>
        <dbReference type="EMBL" id="KAF2207130.1"/>
    </source>
</evidence>
<dbReference type="AlphaFoldDB" id="A0A6A6F1L5"/>
<feature type="compositionally biased region" description="Basic and acidic residues" evidence="1">
    <location>
        <begin position="113"/>
        <end position="138"/>
    </location>
</feature>
<reference evidence="2" key="1">
    <citation type="journal article" date="2020" name="Stud. Mycol.">
        <title>101 Dothideomycetes genomes: a test case for predicting lifestyles and emergence of pathogens.</title>
        <authorList>
            <person name="Haridas S."/>
            <person name="Albert R."/>
            <person name="Binder M."/>
            <person name="Bloem J."/>
            <person name="Labutti K."/>
            <person name="Salamov A."/>
            <person name="Andreopoulos B."/>
            <person name="Baker S."/>
            <person name="Barry K."/>
            <person name="Bills G."/>
            <person name="Bluhm B."/>
            <person name="Cannon C."/>
            <person name="Castanera R."/>
            <person name="Culley D."/>
            <person name="Daum C."/>
            <person name="Ezra D."/>
            <person name="Gonzalez J."/>
            <person name="Henrissat B."/>
            <person name="Kuo A."/>
            <person name="Liang C."/>
            <person name="Lipzen A."/>
            <person name="Lutzoni F."/>
            <person name="Magnuson J."/>
            <person name="Mondo S."/>
            <person name="Nolan M."/>
            <person name="Ohm R."/>
            <person name="Pangilinan J."/>
            <person name="Park H.-J."/>
            <person name="Ramirez L."/>
            <person name="Alfaro M."/>
            <person name="Sun H."/>
            <person name="Tritt A."/>
            <person name="Yoshinaga Y."/>
            <person name="Zwiers L.-H."/>
            <person name="Turgeon B."/>
            <person name="Goodwin S."/>
            <person name="Spatafora J."/>
            <person name="Crous P."/>
            <person name="Grigoriev I."/>
        </authorList>
    </citation>
    <scope>NUCLEOTIDE SEQUENCE</scope>
    <source>
        <strain evidence="2">SCOH1-5</strain>
    </source>
</reference>
<accession>A0A6A6F1L5</accession>
<dbReference type="OrthoDB" id="3647934at2759"/>
<organism evidence="2 3">
    <name type="scientific">Cercospora zeae-maydis SCOH1-5</name>
    <dbReference type="NCBI Taxonomy" id="717836"/>
    <lineage>
        <taxon>Eukaryota</taxon>
        <taxon>Fungi</taxon>
        <taxon>Dikarya</taxon>
        <taxon>Ascomycota</taxon>
        <taxon>Pezizomycotina</taxon>
        <taxon>Dothideomycetes</taxon>
        <taxon>Dothideomycetidae</taxon>
        <taxon>Mycosphaerellales</taxon>
        <taxon>Mycosphaerellaceae</taxon>
        <taxon>Cercospora</taxon>
    </lineage>
</organism>
<proteinExistence type="predicted"/>
<gene>
    <name evidence="2" type="ORF">CERZMDRAFT_102628</name>
</gene>
<feature type="compositionally biased region" description="Basic and acidic residues" evidence="1">
    <location>
        <begin position="93"/>
        <end position="103"/>
    </location>
</feature>
<name>A0A6A6F1L5_9PEZI</name>
<evidence type="ECO:0000313" key="3">
    <source>
        <dbReference type="Proteomes" id="UP000799539"/>
    </source>
</evidence>
<keyword evidence="3" id="KW-1185">Reference proteome</keyword>
<sequence length="185" mass="20939">MPVNADFLELGGEAINALVETNTGEKVVGKVANPDLSNGSSSSSSDGGSRRPSRKDPRRDSVHDGRRTRTTKDEKEGKWSAKSFFRSSRHQQKPRESQKDHKPQKSKPNSKTKTADKNKGREQQDAESRLEQRRERFRAAKTSYIPPENIQPAEKMQFKQERLYAEVEMAVAAAKRRSEDVGRDK</sequence>
<feature type="compositionally biased region" description="Low complexity" evidence="1">
    <location>
        <begin position="37"/>
        <end position="47"/>
    </location>
</feature>
<feature type="region of interest" description="Disordered" evidence="1">
    <location>
        <begin position="29"/>
        <end position="154"/>
    </location>
</feature>